<evidence type="ECO:0000256" key="6">
    <source>
        <dbReference type="SAM" id="Phobius"/>
    </source>
</evidence>
<comment type="subcellular location">
    <subcellularLocation>
        <location evidence="1">Cell membrane</location>
        <topology evidence="1">Multi-pass membrane protein</topology>
    </subcellularLocation>
</comment>
<evidence type="ECO:0000256" key="2">
    <source>
        <dbReference type="ARBA" id="ARBA00022475"/>
    </source>
</evidence>
<reference evidence="8 9" key="1">
    <citation type="submission" date="2022-06" db="EMBL/GenBank/DDBJ databases">
        <title>Isolation of gut microbiota from human fecal samples.</title>
        <authorList>
            <person name="Pamer E.G."/>
            <person name="Barat B."/>
            <person name="Waligurski E."/>
            <person name="Medina S."/>
            <person name="Paddock L."/>
            <person name="Mostad J."/>
        </authorList>
    </citation>
    <scope>NUCLEOTIDE SEQUENCE [LARGE SCALE GENOMIC DNA]</scope>
    <source>
        <strain evidence="8 9">DFI.9.90</strain>
    </source>
</reference>
<feature type="domain" description="PhoU" evidence="7">
    <location>
        <begin position="445"/>
        <end position="527"/>
    </location>
</feature>
<dbReference type="Proteomes" id="UP001205919">
    <property type="component" value="Unassembled WGS sequence"/>
</dbReference>
<gene>
    <name evidence="8" type="ORF">NE630_00130</name>
</gene>
<keyword evidence="5 6" id="KW-0472">Membrane</keyword>
<dbReference type="GO" id="GO:0044341">
    <property type="term" value="P:sodium-dependent phosphate transport"/>
    <property type="evidence" value="ECO:0007669"/>
    <property type="project" value="InterPro"/>
</dbReference>
<evidence type="ECO:0000256" key="1">
    <source>
        <dbReference type="ARBA" id="ARBA00004651"/>
    </source>
</evidence>
<dbReference type="GO" id="GO:0005886">
    <property type="term" value="C:plasma membrane"/>
    <property type="evidence" value="ECO:0007669"/>
    <property type="project" value="UniProtKB-SubCell"/>
</dbReference>
<feature type="domain" description="PhoU" evidence="7">
    <location>
        <begin position="340"/>
        <end position="423"/>
    </location>
</feature>
<protein>
    <submittedName>
        <fullName evidence="8">Na/Pi cotransporter family protein</fullName>
    </submittedName>
</protein>
<dbReference type="AlphaFoldDB" id="A0AAW5K3E0"/>
<feature type="transmembrane region" description="Helical" evidence="6">
    <location>
        <begin position="246"/>
        <end position="263"/>
    </location>
</feature>
<dbReference type="PANTHER" id="PTHR10010:SF46">
    <property type="entry name" value="SODIUM-DEPENDENT PHOSPHATE TRANSPORT PROTEIN 2B"/>
    <property type="match status" value="1"/>
</dbReference>
<dbReference type="EMBL" id="JANFYT010000001">
    <property type="protein sequence ID" value="MCQ4812827.1"/>
    <property type="molecule type" value="Genomic_DNA"/>
</dbReference>
<keyword evidence="2" id="KW-1003">Cell membrane</keyword>
<keyword evidence="4 6" id="KW-1133">Transmembrane helix</keyword>
<evidence type="ECO:0000256" key="3">
    <source>
        <dbReference type="ARBA" id="ARBA00022692"/>
    </source>
</evidence>
<dbReference type="Pfam" id="PF01895">
    <property type="entry name" value="PhoU"/>
    <property type="match status" value="2"/>
</dbReference>
<dbReference type="InterPro" id="IPR026022">
    <property type="entry name" value="PhoU_dom"/>
</dbReference>
<dbReference type="SUPFAM" id="SSF109755">
    <property type="entry name" value="PhoU-like"/>
    <property type="match status" value="1"/>
</dbReference>
<dbReference type="InterPro" id="IPR004633">
    <property type="entry name" value="NaPi_cotrn-rel/YqeW-like"/>
</dbReference>
<dbReference type="Gene3D" id="1.20.58.220">
    <property type="entry name" value="Phosphate transport system protein phou homolog 2, domain 2"/>
    <property type="match status" value="1"/>
</dbReference>
<feature type="transmembrane region" description="Helical" evidence="6">
    <location>
        <begin position="275"/>
        <end position="293"/>
    </location>
</feature>
<dbReference type="InterPro" id="IPR003841">
    <property type="entry name" value="Na/Pi_transpt"/>
</dbReference>
<accession>A0AAW5K3E0</accession>
<dbReference type="PANTHER" id="PTHR10010">
    <property type="entry name" value="SOLUTE CARRIER FAMILY 34 SODIUM PHOSPHATE , MEMBER 2-RELATED"/>
    <property type="match status" value="1"/>
</dbReference>
<feature type="transmembrane region" description="Helical" evidence="6">
    <location>
        <begin position="132"/>
        <end position="150"/>
    </location>
</feature>
<dbReference type="GeneID" id="95756413"/>
<evidence type="ECO:0000256" key="4">
    <source>
        <dbReference type="ARBA" id="ARBA00022989"/>
    </source>
</evidence>
<feature type="transmembrane region" description="Helical" evidence="6">
    <location>
        <begin position="101"/>
        <end position="125"/>
    </location>
</feature>
<keyword evidence="9" id="KW-1185">Reference proteome</keyword>
<dbReference type="InterPro" id="IPR038078">
    <property type="entry name" value="PhoU-like_sf"/>
</dbReference>
<name>A0AAW5K3E0_9BACT</name>
<feature type="transmembrane region" description="Helical" evidence="6">
    <location>
        <begin position="6"/>
        <end position="27"/>
    </location>
</feature>
<feature type="transmembrane region" description="Helical" evidence="6">
    <location>
        <begin position="217"/>
        <end position="234"/>
    </location>
</feature>
<evidence type="ECO:0000313" key="9">
    <source>
        <dbReference type="Proteomes" id="UP001205919"/>
    </source>
</evidence>
<dbReference type="RefSeq" id="WP_008711908.1">
    <property type="nucleotide sequence ID" value="NZ_CABKQM010000008.1"/>
</dbReference>
<organism evidence="8 9">
    <name type="scientific">Cloacibacillus evryensis</name>
    <dbReference type="NCBI Taxonomy" id="508460"/>
    <lineage>
        <taxon>Bacteria</taxon>
        <taxon>Thermotogati</taxon>
        <taxon>Synergistota</taxon>
        <taxon>Synergistia</taxon>
        <taxon>Synergistales</taxon>
        <taxon>Synergistaceae</taxon>
        <taxon>Cloacibacillus</taxon>
    </lineage>
</organism>
<dbReference type="NCBIfam" id="NF037997">
    <property type="entry name" value="Na_Pi_symport"/>
    <property type="match status" value="1"/>
</dbReference>
<keyword evidence="3 6" id="KW-0812">Transmembrane</keyword>
<comment type="caution">
    <text evidence="8">The sequence shown here is derived from an EMBL/GenBank/DDBJ whole genome shotgun (WGS) entry which is preliminary data.</text>
</comment>
<dbReference type="GO" id="GO:0005436">
    <property type="term" value="F:sodium:phosphate symporter activity"/>
    <property type="evidence" value="ECO:0007669"/>
    <property type="project" value="InterPro"/>
</dbReference>
<evidence type="ECO:0000259" key="7">
    <source>
        <dbReference type="Pfam" id="PF01895"/>
    </source>
</evidence>
<feature type="transmembrane region" description="Helical" evidence="6">
    <location>
        <begin position="68"/>
        <end position="89"/>
    </location>
</feature>
<dbReference type="Pfam" id="PF02690">
    <property type="entry name" value="Na_Pi_cotrans"/>
    <property type="match status" value="2"/>
</dbReference>
<sequence>MSVSAVLQVLAGVGILIYGIIIMGDSLQIIAGDRLRKLIGSLTGTPIKGMLVGTLVTSILQSSSATTVMVVSFVDVGFMTLTQAIGVILGANIGTTVTGQLIAFDITNVAYLCALVGAAICILCHKKRRKQIGVGIIGFALLFIGMNMMQEPLTFLKDRPDLLTAFGSHPGLAFMAGLIITLIVQSSSATVGLTMAVAAQGVIPLQTAIVIILGDNIGTTITAVIASMGANRAAKQAAAAHVMIKILGTAAILMVLPMYTMLIELTATTISRQVANAHTIFNIIIAFMFLPFVSQYAKFIRRIIPDDKNAVATGTIYLNPVLITASRAAAVDAVRKEMIRLACLTLQMIDNCRRILIENNEKLVDDVGRTELNVNEMTHEIVRYSTETGQTGLSTDLSLLLNSCTNAVGDVERIGDHATNLVEMYQYLQDHKLSLSRMALEEGNEMFELVISALTKSIQALEDEDPALAKEVLALEERIDYMEKTLRAQHIARLNAGGCSPGAGVIFIDILSNLERVGDHANNLAMVVFDIERLHHSTKTAKV</sequence>
<proteinExistence type="predicted"/>
<evidence type="ECO:0000313" key="8">
    <source>
        <dbReference type="EMBL" id="MCQ4812827.1"/>
    </source>
</evidence>
<dbReference type="NCBIfam" id="TIGR00704">
    <property type="entry name" value="NaPi_cotrn_rel"/>
    <property type="match status" value="1"/>
</dbReference>
<evidence type="ECO:0000256" key="5">
    <source>
        <dbReference type="ARBA" id="ARBA00023136"/>
    </source>
</evidence>